<feature type="compositionally biased region" description="Basic residues" evidence="1">
    <location>
        <begin position="139"/>
        <end position="150"/>
    </location>
</feature>
<accession>A0A0A9CRS7</accession>
<dbReference type="EMBL" id="GBRH01218856">
    <property type="protein sequence ID" value="JAD79039.1"/>
    <property type="molecule type" value="Transcribed_RNA"/>
</dbReference>
<evidence type="ECO:0000313" key="2">
    <source>
        <dbReference type="EMBL" id="JAD79039.1"/>
    </source>
</evidence>
<feature type="region of interest" description="Disordered" evidence="1">
    <location>
        <begin position="63"/>
        <end position="150"/>
    </location>
</feature>
<sequence>MEASMTRSMKKVQCLEQQLALQFHQQSQSFCRHQPLETEHPAQYPLLFACNLGFRRGRPWRRAWASGAAPRGARPRRGPPAARAPRAPWRRRPPPPRPPRRAARGHRPPPRTCTRRPRRRRGGPPRALPWRCSPLPTRRPGRRKEKKKKR</sequence>
<dbReference type="AlphaFoldDB" id="A0A0A9CRS7"/>
<protein>
    <submittedName>
        <fullName evidence="2">Cl581_1</fullName>
    </submittedName>
</protein>
<name>A0A0A9CRS7_ARUDO</name>
<organism evidence="2">
    <name type="scientific">Arundo donax</name>
    <name type="common">Giant reed</name>
    <name type="synonym">Donax arundinaceus</name>
    <dbReference type="NCBI Taxonomy" id="35708"/>
    <lineage>
        <taxon>Eukaryota</taxon>
        <taxon>Viridiplantae</taxon>
        <taxon>Streptophyta</taxon>
        <taxon>Embryophyta</taxon>
        <taxon>Tracheophyta</taxon>
        <taxon>Spermatophyta</taxon>
        <taxon>Magnoliopsida</taxon>
        <taxon>Liliopsida</taxon>
        <taxon>Poales</taxon>
        <taxon>Poaceae</taxon>
        <taxon>PACMAD clade</taxon>
        <taxon>Arundinoideae</taxon>
        <taxon>Arundineae</taxon>
        <taxon>Arundo</taxon>
    </lineage>
</organism>
<feature type="compositionally biased region" description="Low complexity" evidence="1">
    <location>
        <begin position="63"/>
        <end position="72"/>
    </location>
</feature>
<reference evidence="2" key="2">
    <citation type="journal article" date="2015" name="Data Brief">
        <title>Shoot transcriptome of the giant reed, Arundo donax.</title>
        <authorList>
            <person name="Barrero R.A."/>
            <person name="Guerrero F.D."/>
            <person name="Moolhuijzen P."/>
            <person name="Goolsby J.A."/>
            <person name="Tidwell J."/>
            <person name="Bellgard S.E."/>
            <person name="Bellgard M.I."/>
        </authorList>
    </citation>
    <scope>NUCLEOTIDE SEQUENCE</scope>
    <source>
        <tissue evidence="2">Shoot tissue taken approximately 20 cm above the soil surface</tissue>
    </source>
</reference>
<proteinExistence type="predicted"/>
<reference evidence="2" key="1">
    <citation type="submission" date="2014-09" db="EMBL/GenBank/DDBJ databases">
        <authorList>
            <person name="Magalhaes I.L.F."/>
            <person name="Oliveira U."/>
            <person name="Santos F.R."/>
            <person name="Vidigal T.H.D.A."/>
            <person name="Brescovit A.D."/>
            <person name="Santos A.J."/>
        </authorList>
    </citation>
    <scope>NUCLEOTIDE SEQUENCE</scope>
    <source>
        <tissue evidence="2">Shoot tissue taken approximately 20 cm above the soil surface</tissue>
    </source>
</reference>
<feature type="compositionally biased region" description="Basic residues" evidence="1">
    <location>
        <begin position="88"/>
        <end position="123"/>
    </location>
</feature>
<evidence type="ECO:0000256" key="1">
    <source>
        <dbReference type="SAM" id="MobiDB-lite"/>
    </source>
</evidence>